<feature type="non-terminal residue" evidence="7">
    <location>
        <position position="102"/>
    </location>
</feature>
<organism evidence="7 8">
    <name type="scientific">Pristionchus entomophagus</name>
    <dbReference type="NCBI Taxonomy" id="358040"/>
    <lineage>
        <taxon>Eukaryota</taxon>
        <taxon>Metazoa</taxon>
        <taxon>Ecdysozoa</taxon>
        <taxon>Nematoda</taxon>
        <taxon>Chromadorea</taxon>
        <taxon>Rhabditida</taxon>
        <taxon>Rhabditina</taxon>
        <taxon>Diplogasteromorpha</taxon>
        <taxon>Diplogasteroidea</taxon>
        <taxon>Neodiplogasteridae</taxon>
        <taxon>Pristionchus</taxon>
    </lineage>
</organism>
<comment type="similarity">
    <text evidence="2">Belongs to the nematode receptor-like protein srd family.</text>
</comment>
<evidence type="ECO:0008006" key="9">
    <source>
        <dbReference type="Google" id="ProtNLM"/>
    </source>
</evidence>
<evidence type="ECO:0000256" key="3">
    <source>
        <dbReference type="ARBA" id="ARBA00022692"/>
    </source>
</evidence>
<evidence type="ECO:0000256" key="5">
    <source>
        <dbReference type="ARBA" id="ARBA00023136"/>
    </source>
</evidence>
<protein>
    <recommendedName>
        <fullName evidence="9">G protein-coupled receptor</fullName>
    </recommendedName>
</protein>
<dbReference type="InterPro" id="IPR019421">
    <property type="entry name" value="7TM_GPCR_serpentine_rcpt_Srd"/>
</dbReference>
<feature type="transmembrane region" description="Helical" evidence="6">
    <location>
        <begin position="77"/>
        <end position="99"/>
    </location>
</feature>
<dbReference type="PANTHER" id="PTHR22945">
    <property type="entry name" value="SERPENTINE RECEPTOR, CLASS D DELTA"/>
    <property type="match status" value="1"/>
</dbReference>
<dbReference type="EMBL" id="BTSX01000006">
    <property type="protein sequence ID" value="GMT07737.1"/>
    <property type="molecule type" value="Genomic_DNA"/>
</dbReference>
<evidence type="ECO:0000256" key="4">
    <source>
        <dbReference type="ARBA" id="ARBA00022989"/>
    </source>
</evidence>
<accession>A0AAV5UN67</accession>
<reference evidence="7" key="1">
    <citation type="submission" date="2023-10" db="EMBL/GenBank/DDBJ databases">
        <title>Genome assembly of Pristionchus species.</title>
        <authorList>
            <person name="Yoshida K."/>
            <person name="Sommer R.J."/>
        </authorList>
    </citation>
    <scope>NUCLEOTIDE SEQUENCE</scope>
    <source>
        <strain evidence="7">RS0144</strain>
    </source>
</reference>
<feature type="transmembrane region" description="Helical" evidence="6">
    <location>
        <begin position="6"/>
        <end position="31"/>
    </location>
</feature>
<gene>
    <name evidence="7" type="ORF">PENTCL1PPCAC_29911</name>
</gene>
<feature type="transmembrane region" description="Helical" evidence="6">
    <location>
        <begin position="43"/>
        <end position="65"/>
    </location>
</feature>
<name>A0AAV5UN67_9BILA</name>
<keyword evidence="8" id="KW-1185">Reference proteome</keyword>
<sequence length="102" mass="11085">MHFTSLDIFFICAHAISGFLGVLGNAGLLAAIRFRSPSSWKSYSVLLVNCAFIDMVACFCSSMAIERFVSFLVASSKFVTVSVYLGPCTLISGFVCHCLHCE</sequence>
<dbReference type="Proteomes" id="UP001432027">
    <property type="component" value="Unassembled WGS sequence"/>
</dbReference>
<evidence type="ECO:0000256" key="6">
    <source>
        <dbReference type="SAM" id="Phobius"/>
    </source>
</evidence>
<evidence type="ECO:0000313" key="8">
    <source>
        <dbReference type="Proteomes" id="UP001432027"/>
    </source>
</evidence>
<dbReference type="Pfam" id="PF10317">
    <property type="entry name" value="7TM_GPCR_Srd"/>
    <property type="match status" value="1"/>
</dbReference>
<proteinExistence type="inferred from homology"/>
<keyword evidence="5 6" id="KW-0472">Membrane</keyword>
<keyword evidence="4 6" id="KW-1133">Transmembrane helix</keyword>
<evidence type="ECO:0000313" key="7">
    <source>
        <dbReference type="EMBL" id="GMT07737.1"/>
    </source>
</evidence>
<dbReference type="GO" id="GO:0016020">
    <property type="term" value="C:membrane"/>
    <property type="evidence" value="ECO:0007669"/>
    <property type="project" value="UniProtKB-SubCell"/>
</dbReference>
<evidence type="ECO:0000256" key="2">
    <source>
        <dbReference type="ARBA" id="ARBA00009166"/>
    </source>
</evidence>
<comment type="caution">
    <text evidence="7">The sequence shown here is derived from an EMBL/GenBank/DDBJ whole genome shotgun (WGS) entry which is preliminary data.</text>
</comment>
<dbReference type="InterPro" id="IPR050920">
    <property type="entry name" value="Nematode_rcpt-like_delta"/>
</dbReference>
<comment type="subcellular location">
    <subcellularLocation>
        <location evidence="1">Membrane</location>
        <topology evidence="1">Multi-pass membrane protein</topology>
    </subcellularLocation>
</comment>
<keyword evidence="3 6" id="KW-0812">Transmembrane</keyword>
<dbReference type="PANTHER" id="PTHR22945:SF40">
    <property type="entry name" value="SERPENTINE RECEPTOR, CLASS D (DELTA)-RELATED"/>
    <property type="match status" value="1"/>
</dbReference>
<evidence type="ECO:0000256" key="1">
    <source>
        <dbReference type="ARBA" id="ARBA00004141"/>
    </source>
</evidence>
<dbReference type="AlphaFoldDB" id="A0AAV5UN67"/>